<organism evidence="1">
    <name type="scientific">Picea glauca</name>
    <name type="common">White spruce</name>
    <name type="synonym">Pinus glauca</name>
    <dbReference type="NCBI Taxonomy" id="3330"/>
    <lineage>
        <taxon>Eukaryota</taxon>
        <taxon>Viridiplantae</taxon>
        <taxon>Streptophyta</taxon>
        <taxon>Embryophyta</taxon>
        <taxon>Tracheophyta</taxon>
        <taxon>Spermatophyta</taxon>
        <taxon>Pinopsida</taxon>
        <taxon>Pinidae</taxon>
        <taxon>Conifers I</taxon>
        <taxon>Pinales</taxon>
        <taxon>Pinaceae</taxon>
        <taxon>Picea</taxon>
    </lineage>
</organism>
<gene>
    <name evidence="1" type="ORF">ABT39_MTgene5964</name>
</gene>
<accession>A0A101LX61</accession>
<sequence>MVSSGHSGSPRLRVFTPPPLKGKEVSGIIKPTKYVPISKVFNIKKAAKSMKMKSGWLNSSCVHPSPLLPRRLKEELRLSSSKWLHLLWSIPPGIPLIRILLFPNNHIDLVHEGLVESFNNRSYRVIVHQIIKRITVSHMYRRAKHL</sequence>
<dbReference type="AlphaFoldDB" id="A0A101LX61"/>
<geneLocation type="mitochondrion" evidence="1"/>
<name>A0A101LX61_PICGL</name>
<keyword evidence="1" id="KW-0496">Mitochondrion</keyword>
<evidence type="ECO:0000313" key="1">
    <source>
        <dbReference type="EMBL" id="KUM46960.1"/>
    </source>
</evidence>
<proteinExistence type="predicted"/>
<reference evidence="1" key="1">
    <citation type="journal article" date="2015" name="Genome Biol. Evol.">
        <title>Organellar Genomes of White Spruce (Picea glauca): Assembly and Annotation.</title>
        <authorList>
            <person name="Jackman S.D."/>
            <person name="Warren R.L."/>
            <person name="Gibb E.A."/>
            <person name="Vandervalk B.P."/>
            <person name="Mohamadi H."/>
            <person name="Chu J."/>
            <person name="Raymond A."/>
            <person name="Pleasance S."/>
            <person name="Coope R."/>
            <person name="Wildung M.R."/>
            <person name="Ritland C.E."/>
            <person name="Bousquet J."/>
            <person name="Jones S.J."/>
            <person name="Bohlmann J."/>
            <person name="Birol I."/>
        </authorList>
    </citation>
    <scope>NUCLEOTIDE SEQUENCE [LARGE SCALE GENOMIC DNA]</scope>
    <source>
        <tissue evidence="1">Flushing bud</tissue>
    </source>
</reference>
<comment type="caution">
    <text evidence="1">The sequence shown here is derived from an EMBL/GenBank/DDBJ whole genome shotgun (WGS) entry which is preliminary data.</text>
</comment>
<dbReference type="EMBL" id="LKAM01000008">
    <property type="protein sequence ID" value="KUM46960.1"/>
    <property type="molecule type" value="Genomic_DNA"/>
</dbReference>
<protein>
    <submittedName>
        <fullName evidence="1">Uncharacterized protein</fullName>
    </submittedName>
</protein>